<accession>A0A1C7MZ17</accession>
<dbReference type="InterPro" id="IPR002347">
    <property type="entry name" value="SDR_fam"/>
</dbReference>
<dbReference type="Gene3D" id="3.40.50.720">
    <property type="entry name" value="NAD(P)-binding Rossmann-like Domain"/>
    <property type="match status" value="1"/>
</dbReference>
<sequence>MSAPLPVLPEFSLKDKVAIVTGGGRGLGLEMSKALAESGAKVAIMYVSSDKTKDTAADIAKQFNVKCEAYKAPINDAEAVKQVIDQIHKDFGSIDILVANAGVNTGGASETFDLKEWQKVMDINVNGVFYSIQAAAKHMLQKGKGSIIITSSISGAVANRPQLQCVYNTSKGATTMMAKCLATEWAQKGIRVNALCPGYMRTELLDATFKDDPEWEKIWCDMTPMGRIGDAKELRGAIVFLASDASTYVTGTELFVDGGYTAV</sequence>
<dbReference type="PRINTS" id="PR00081">
    <property type="entry name" value="GDHRDH"/>
</dbReference>
<comment type="caution">
    <text evidence="4">The sequence shown here is derived from an EMBL/GenBank/DDBJ whole genome shotgun (WGS) entry which is preliminary data.</text>
</comment>
<evidence type="ECO:0000256" key="2">
    <source>
        <dbReference type="ARBA" id="ARBA00022857"/>
    </source>
</evidence>
<keyword evidence="3" id="KW-0560">Oxidoreductase</keyword>
<keyword evidence="2" id="KW-0521">NADP</keyword>
<evidence type="ECO:0000313" key="5">
    <source>
        <dbReference type="Proteomes" id="UP000093000"/>
    </source>
</evidence>
<dbReference type="FunFam" id="3.40.50.720:FF:000090">
    <property type="entry name" value="NADP-dependent mannitol dehydrogenase"/>
    <property type="match status" value="1"/>
</dbReference>
<organism evidence="4 5">
    <name type="scientific">Choanephora cucurbitarum</name>
    <dbReference type="NCBI Taxonomy" id="101091"/>
    <lineage>
        <taxon>Eukaryota</taxon>
        <taxon>Fungi</taxon>
        <taxon>Fungi incertae sedis</taxon>
        <taxon>Mucoromycota</taxon>
        <taxon>Mucoromycotina</taxon>
        <taxon>Mucoromycetes</taxon>
        <taxon>Mucorales</taxon>
        <taxon>Mucorineae</taxon>
        <taxon>Choanephoraceae</taxon>
        <taxon>Choanephoroideae</taxon>
        <taxon>Choanephora</taxon>
    </lineage>
</organism>
<dbReference type="InterPro" id="IPR020904">
    <property type="entry name" value="Sc_DH/Rdtase_CS"/>
</dbReference>
<dbReference type="AlphaFoldDB" id="A0A1C7MZ17"/>
<dbReference type="InParanoid" id="A0A1C7MZ17"/>
<dbReference type="Pfam" id="PF13561">
    <property type="entry name" value="adh_short_C2"/>
    <property type="match status" value="1"/>
</dbReference>
<dbReference type="PRINTS" id="PR00080">
    <property type="entry name" value="SDRFAMILY"/>
</dbReference>
<dbReference type="GO" id="GO:0050085">
    <property type="term" value="F:mannitol 2-dehydrogenase (NADP+) activity"/>
    <property type="evidence" value="ECO:0007669"/>
    <property type="project" value="UniProtKB-ARBA"/>
</dbReference>
<dbReference type="PROSITE" id="PS00061">
    <property type="entry name" value="ADH_SHORT"/>
    <property type="match status" value="1"/>
</dbReference>
<evidence type="ECO:0000313" key="4">
    <source>
        <dbReference type="EMBL" id="OBZ82011.1"/>
    </source>
</evidence>
<dbReference type="PANTHER" id="PTHR43008">
    <property type="entry name" value="BENZIL REDUCTASE"/>
    <property type="match status" value="1"/>
</dbReference>
<name>A0A1C7MZ17_9FUNG</name>
<dbReference type="GO" id="GO:0050664">
    <property type="term" value="F:oxidoreductase activity, acting on NAD(P)H, oxygen as acceptor"/>
    <property type="evidence" value="ECO:0007669"/>
    <property type="project" value="TreeGrafter"/>
</dbReference>
<dbReference type="NCBIfam" id="NF005559">
    <property type="entry name" value="PRK07231.1"/>
    <property type="match status" value="1"/>
</dbReference>
<keyword evidence="5" id="KW-1185">Reference proteome</keyword>
<dbReference type="SUPFAM" id="SSF51735">
    <property type="entry name" value="NAD(P)-binding Rossmann-fold domains"/>
    <property type="match status" value="1"/>
</dbReference>
<dbReference type="Proteomes" id="UP000093000">
    <property type="component" value="Unassembled WGS sequence"/>
</dbReference>
<dbReference type="FunCoup" id="A0A1C7MZ17">
    <property type="interactions" value="43"/>
</dbReference>
<dbReference type="GO" id="GO:0005975">
    <property type="term" value="P:carbohydrate metabolic process"/>
    <property type="evidence" value="ECO:0007669"/>
    <property type="project" value="UniProtKB-ARBA"/>
</dbReference>
<evidence type="ECO:0000256" key="1">
    <source>
        <dbReference type="ARBA" id="ARBA00006484"/>
    </source>
</evidence>
<comment type="similarity">
    <text evidence="1">Belongs to the short-chain dehydrogenases/reductases (SDR) family.</text>
</comment>
<dbReference type="STRING" id="101091.A0A1C7MZ17"/>
<evidence type="ECO:0000256" key="3">
    <source>
        <dbReference type="ARBA" id="ARBA00023002"/>
    </source>
</evidence>
<protein>
    <submittedName>
        <fullName evidence="4">Sorbose reductase SOU1</fullName>
    </submittedName>
</protein>
<gene>
    <name evidence="4" type="primary">SOU1</name>
    <name evidence="4" type="ORF">A0J61_09939</name>
</gene>
<dbReference type="OrthoDB" id="1669814at2759"/>
<proteinExistence type="inferred from homology"/>
<dbReference type="InterPro" id="IPR036291">
    <property type="entry name" value="NAD(P)-bd_dom_sf"/>
</dbReference>
<dbReference type="GO" id="GO:0044281">
    <property type="term" value="P:small molecule metabolic process"/>
    <property type="evidence" value="ECO:0007669"/>
    <property type="project" value="UniProtKB-ARBA"/>
</dbReference>
<dbReference type="EMBL" id="LUGH01000976">
    <property type="protein sequence ID" value="OBZ82011.1"/>
    <property type="molecule type" value="Genomic_DNA"/>
</dbReference>
<dbReference type="PANTHER" id="PTHR43008:SF4">
    <property type="entry name" value="CHAIN DEHYDROGENASE, PUTATIVE (AFU_ORTHOLOGUE AFUA_4G08710)-RELATED"/>
    <property type="match status" value="1"/>
</dbReference>
<reference evidence="4 5" key="1">
    <citation type="submission" date="2016-03" db="EMBL/GenBank/DDBJ databases">
        <title>Choanephora cucurbitarum.</title>
        <authorList>
            <person name="Min B."/>
            <person name="Park H."/>
            <person name="Park J.-H."/>
            <person name="Shin H.-D."/>
            <person name="Choi I.-G."/>
        </authorList>
    </citation>
    <scope>NUCLEOTIDE SEQUENCE [LARGE SCALE GENOMIC DNA]</scope>
    <source>
        <strain evidence="4 5">KUS-F28377</strain>
    </source>
</reference>